<comment type="caution">
    <text evidence="3">The sequence shown here is derived from an EMBL/GenBank/DDBJ whole genome shotgun (WGS) entry which is preliminary data.</text>
</comment>
<dbReference type="InterPro" id="IPR036236">
    <property type="entry name" value="Znf_C2H2_sf"/>
</dbReference>
<feature type="domain" description="C2H2-type" evidence="2">
    <location>
        <begin position="133"/>
        <end position="158"/>
    </location>
</feature>
<dbReference type="PROSITE" id="PS00028">
    <property type="entry name" value="ZINC_FINGER_C2H2_1"/>
    <property type="match status" value="1"/>
</dbReference>
<keyword evidence="1" id="KW-0863">Zinc-finger</keyword>
<evidence type="ECO:0000259" key="2">
    <source>
        <dbReference type="PROSITE" id="PS50157"/>
    </source>
</evidence>
<name>A0A8H4J327_9PEZI</name>
<sequence>MAGDILGNACWCNDKSWCNSTWPWGDTAANVPDSCTSTTTTVSTTTATAIDTAAAESASVAVALLSSELPIPTLTLGPHISFVPCDTSLSLSLPATGYNAVDWDRWVDFSENSPPSVITPPSPPFEITSPPRHRCSQPGCGKLFTPYTNLHRHLREKHGVPQRKMLLAEKSSDP</sequence>
<dbReference type="InterPro" id="IPR013087">
    <property type="entry name" value="Znf_C2H2_type"/>
</dbReference>
<keyword evidence="1" id="KW-0479">Metal-binding</keyword>
<evidence type="ECO:0000313" key="3">
    <source>
        <dbReference type="EMBL" id="KAF4311851.1"/>
    </source>
</evidence>
<dbReference type="EMBL" id="WWBZ02000008">
    <property type="protein sequence ID" value="KAF4311851.1"/>
    <property type="molecule type" value="Genomic_DNA"/>
</dbReference>
<dbReference type="AlphaFoldDB" id="A0A8H4J327"/>
<keyword evidence="4" id="KW-1185">Reference proteome</keyword>
<evidence type="ECO:0000313" key="4">
    <source>
        <dbReference type="Proteomes" id="UP000572817"/>
    </source>
</evidence>
<dbReference type="Gene3D" id="3.30.160.60">
    <property type="entry name" value="Classic Zinc Finger"/>
    <property type="match status" value="1"/>
</dbReference>
<proteinExistence type="predicted"/>
<reference evidence="3" key="1">
    <citation type="submission" date="2020-04" db="EMBL/GenBank/DDBJ databases">
        <title>Genome Assembly and Annotation of Botryosphaeria dothidea sdau 11-99, a Latent Pathogen of Apple Fruit Ring Rot in China.</title>
        <authorList>
            <person name="Yu C."/>
            <person name="Diao Y."/>
            <person name="Lu Q."/>
            <person name="Zhao J."/>
            <person name="Cui S."/>
            <person name="Peng C."/>
            <person name="He B."/>
            <person name="Liu H."/>
        </authorList>
    </citation>
    <scope>NUCLEOTIDE SEQUENCE [LARGE SCALE GENOMIC DNA]</scope>
    <source>
        <strain evidence="3">Sdau11-99</strain>
    </source>
</reference>
<gene>
    <name evidence="3" type="ORF">GTA08_BOTSDO12693</name>
</gene>
<dbReference type="PROSITE" id="PS50157">
    <property type="entry name" value="ZINC_FINGER_C2H2_2"/>
    <property type="match status" value="1"/>
</dbReference>
<dbReference type="Proteomes" id="UP000572817">
    <property type="component" value="Unassembled WGS sequence"/>
</dbReference>
<evidence type="ECO:0000256" key="1">
    <source>
        <dbReference type="PROSITE-ProRule" id="PRU00042"/>
    </source>
</evidence>
<keyword evidence="1" id="KW-0862">Zinc</keyword>
<organism evidence="3 4">
    <name type="scientific">Botryosphaeria dothidea</name>
    <dbReference type="NCBI Taxonomy" id="55169"/>
    <lineage>
        <taxon>Eukaryota</taxon>
        <taxon>Fungi</taxon>
        <taxon>Dikarya</taxon>
        <taxon>Ascomycota</taxon>
        <taxon>Pezizomycotina</taxon>
        <taxon>Dothideomycetes</taxon>
        <taxon>Dothideomycetes incertae sedis</taxon>
        <taxon>Botryosphaeriales</taxon>
        <taxon>Botryosphaeriaceae</taxon>
        <taxon>Botryosphaeria</taxon>
    </lineage>
</organism>
<accession>A0A8H4J327</accession>
<protein>
    <recommendedName>
        <fullName evidence="2">C2H2-type domain-containing protein</fullName>
    </recommendedName>
</protein>
<dbReference type="SUPFAM" id="SSF57667">
    <property type="entry name" value="beta-beta-alpha zinc fingers"/>
    <property type="match status" value="1"/>
</dbReference>
<dbReference type="GO" id="GO:0008270">
    <property type="term" value="F:zinc ion binding"/>
    <property type="evidence" value="ECO:0007669"/>
    <property type="project" value="UniProtKB-KW"/>
</dbReference>